<reference evidence="2 3" key="1">
    <citation type="submission" date="2020-08" db="EMBL/GenBank/DDBJ databases">
        <title>Genomic Encyclopedia of Type Strains, Phase IV (KMG-V): Genome sequencing to study the core and pangenomes of soil and plant-associated prokaryotes.</title>
        <authorList>
            <person name="Whitman W."/>
        </authorList>
    </citation>
    <scope>NUCLEOTIDE SEQUENCE [LARGE SCALE GENOMIC DNA]</scope>
    <source>
        <strain evidence="2 3">SEMIA 4064</strain>
    </source>
</reference>
<comment type="caution">
    <text evidence="2">The sequence shown here is derived from an EMBL/GenBank/DDBJ whole genome shotgun (WGS) entry which is preliminary data.</text>
</comment>
<keyword evidence="3" id="KW-1185">Reference proteome</keyword>
<sequence length="49" mass="5248">MDKYTKTILPVIATALVAIALQNFITPAQAVGKGCGFNMYNPCYVKTAP</sequence>
<organism evidence="2 3">
    <name type="scientific">Rhizobium paranaense</name>
    <dbReference type="NCBI Taxonomy" id="1650438"/>
    <lineage>
        <taxon>Bacteria</taxon>
        <taxon>Pseudomonadati</taxon>
        <taxon>Pseudomonadota</taxon>
        <taxon>Alphaproteobacteria</taxon>
        <taxon>Hyphomicrobiales</taxon>
        <taxon>Rhizobiaceae</taxon>
        <taxon>Rhizobium/Agrobacterium group</taxon>
        <taxon>Rhizobium</taxon>
    </lineage>
</organism>
<gene>
    <name evidence="2" type="ORF">GGD50_002997</name>
</gene>
<evidence type="ECO:0000256" key="1">
    <source>
        <dbReference type="SAM" id="SignalP"/>
    </source>
</evidence>
<dbReference type="Proteomes" id="UP000549882">
    <property type="component" value="Unassembled WGS sequence"/>
</dbReference>
<name>A0A7W9D1S3_9HYPH</name>
<accession>A0A7W9D1S3</accession>
<dbReference type="EMBL" id="JACHBI010000005">
    <property type="protein sequence ID" value="MBB5574370.1"/>
    <property type="molecule type" value="Genomic_DNA"/>
</dbReference>
<feature type="chain" id="PRO_5031106388" evidence="1">
    <location>
        <begin position="31"/>
        <end position="49"/>
    </location>
</feature>
<keyword evidence="1" id="KW-0732">Signal</keyword>
<evidence type="ECO:0000313" key="3">
    <source>
        <dbReference type="Proteomes" id="UP000549882"/>
    </source>
</evidence>
<proteinExistence type="predicted"/>
<evidence type="ECO:0000313" key="2">
    <source>
        <dbReference type="EMBL" id="MBB5574370.1"/>
    </source>
</evidence>
<dbReference type="AlphaFoldDB" id="A0A7W9D1S3"/>
<protein>
    <submittedName>
        <fullName evidence="2">Uncharacterized protein</fullName>
    </submittedName>
</protein>
<feature type="signal peptide" evidence="1">
    <location>
        <begin position="1"/>
        <end position="30"/>
    </location>
</feature>